<evidence type="ECO:0000313" key="9">
    <source>
        <dbReference type="EMBL" id="ABE52907.1"/>
    </source>
</evidence>
<dbReference type="HOGENOM" id="CLU_035272_5_0_2"/>
<name>Q12UG9_METBU</name>
<dbReference type="NCBIfam" id="NF001985">
    <property type="entry name" value="PRK00777.1"/>
    <property type="match status" value="1"/>
</dbReference>
<evidence type="ECO:0000259" key="8">
    <source>
        <dbReference type="Pfam" id="PF01467"/>
    </source>
</evidence>
<keyword evidence="3 7" id="KW-0548">Nucleotidyltransferase</keyword>
<dbReference type="GO" id="GO:0015937">
    <property type="term" value="P:coenzyme A biosynthetic process"/>
    <property type="evidence" value="ECO:0007669"/>
    <property type="project" value="UniProtKB-UniRule"/>
</dbReference>
<evidence type="ECO:0000256" key="5">
    <source>
        <dbReference type="ARBA" id="ARBA00022840"/>
    </source>
</evidence>
<evidence type="ECO:0000256" key="1">
    <source>
        <dbReference type="ARBA" id="ARBA00022490"/>
    </source>
</evidence>
<sequence length="163" mass="18419">MSYEPLLQSMGRTAVGGTFEFLHDGHMALIRKAFELAKGDVVDIGLTSEEMAGRKNRIIPDIATRKKSLTAFIKELGFPEEKYNIQTLKDPYGSTLEEDYEYLVVSPETLPVARKINEIRKTNGKREIKIVSINYVMAEDDLPISSTRIEQGEIDVHGHLKHN</sequence>
<keyword evidence="1 7" id="KW-0963">Cytoplasm</keyword>
<keyword evidence="4 7" id="KW-0547">Nucleotide-binding</keyword>
<dbReference type="SUPFAM" id="SSF52374">
    <property type="entry name" value="Nucleotidylyl transferase"/>
    <property type="match status" value="1"/>
</dbReference>
<keyword evidence="10" id="KW-1185">Reference proteome</keyword>
<dbReference type="GO" id="GO:0005737">
    <property type="term" value="C:cytoplasm"/>
    <property type="evidence" value="ECO:0007669"/>
    <property type="project" value="UniProtKB-SubCell"/>
</dbReference>
<dbReference type="EMBL" id="CP000300">
    <property type="protein sequence ID" value="ABE52907.1"/>
    <property type="molecule type" value="Genomic_DNA"/>
</dbReference>
<keyword evidence="5 7" id="KW-0067">ATP-binding</keyword>
<keyword evidence="2 7" id="KW-0808">Transferase</keyword>
<comment type="similarity">
    <text evidence="7">Belongs to the eukaryotic CoaD family.</text>
</comment>
<evidence type="ECO:0000313" key="10">
    <source>
        <dbReference type="Proteomes" id="UP000001979"/>
    </source>
</evidence>
<comment type="subcellular location">
    <subcellularLocation>
        <location evidence="7">Cytoplasm</location>
    </subcellularLocation>
</comment>
<dbReference type="EC" id="2.7.7.3" evidence="7"/>
<comment type="function">
    <text evidence="7">Reversibly transfers an adenylyl group from ATP to 4'-phosphopantetheine, yielding dephospho-CoA (dPCoA) and pyrophosphate.</text>
</comment>
<feature type="domain" description="Cytidyltransferase-like" evidence="8">
    <location>
        <begin position="15"/>
        <end position="150"/>
    </location>
</feature>
<dbReference type="GO" id="GO:0004595">
    <property type="term" value="F:pantetheine-phosphate adenylyltransferase activity"/>
    <property type="evidence" value="ECO:0007669"/>
    <property type="project" value="UniProtKB-UniRule"/>
</dbReference>
<dbReference type="GO" id="GO:0005524">
    <property type="term" value="F:ATP binding"/>
    <property type="evidence" value="ECO:0007669"/>
    <property type="project" value="UniProtKB-KW"/>
</dbReference>
<dbReference type="InterPro" id="IPR023540">
    <property type="entry name" value="PPAT_arch"/>
</dbReference>
<evidence type="ECO:0000256" key="6">
    <source>
        <dbReference type="ARBA" id="ARBA00022993"/>
    </source>
</evidence>
<dbReference type="STRING" id="259564.Mbur_2031"/>
<evidence type="ECO:0000256" key="2">
    <source>
        <dbReference type="ARBA" id="ARBA00022679"/>
    </source>
</evidence>
<dbReference type="Gene3D" id="3.40.50.620">
    <property type="entry name" value="HUPs"/>
    <property type="match status" value="1"/>
</dbReference>
<keyword evidence="6 7" id="KW-0173">Coenzyme A biosynthesis</keyword>
<proteinExistence type="inferred from homology"/>
<reference evidence="10" key="1">
    <citation type="journal article" date="2009" name="ISME J.">
        <title>The genome sequence of the psychrophilic archaeon, Methanococcoides burtonii: the role of genome evolution in cold adaptation.</title>
        <authorList>
            <person name="Allen M.A."/>
            <person name="Lauro F.M."/>
            <person name="Williams T.J."/>
            <person name="Burg D."/>
            <person name="Siddiqui K.S."/>
            <person name="De Francisci D."/>
            <person name="Chong K.W."/>
            <person name="Pilak O."/>
            <person name="Chew H.H."/>
            <person name="De Maere M.Z."/>
            <person name="Ting L."/>
            <person name="Katrib M."/>
            <person name="Ng C."/>
            <person name="Sowers K.R."/>
            <person name="Galperin M.Y."/>
            <person name="Anderson I.J."/>
            <person name="Ivanova N."/>
            <person name="Dalin E."/>
            <person name="Martinez M."/>
            <person name="Lapidus A."/>
            <person name="Hauser L."/>
            <person name="Land M."/>
            <person name="Thomas T."/>
            <person name="Cavicchioli R."/>
        </authorList>
    </citation>
    <scope>NUCLEOTIDE SEQUENCE [LARGE SCALE GENOMIC DNA]</scope>
    <source>
        <strain evidence="10">DSM 6242 / NBRC 107633 / OCM 468 / ACE-M</strain>
    </source>
</reference>
<dbReference type="Pfam" id="PF01467">
    <property type="entry name" value="CTP_transf_like"/>
    <property type="match status" value="1"/>
</dbReference>
<evidence type="ECO:0000256" key="3">
    <source>
        <dbReference type="ARBA" id="ARBA00022695"/>
    </source>
</evidence>
<evidence type="ECO:0000256" key="7">
    <source>
        <dbReference type="HAMAP-Rule" id="MF_00647"/>
    </source>
</evidence>
<comment type="pathway">
    <text evidence="7">Cofactor biosynthesis; coenzyme A biosynthesis.</text>
</comment>
<dbReference type="KEGG" id="mbu:Mbur_2031"/>
<protein>
    <recommendedName>
        <fullName evidence="7">Phosphopantetheine adenylyltransferase</fullName>
        <ecNumber evidence="7">2.7.7.3</ecNumber>
    </recommendedName>
    <alternativeName>
        <fullName evidence="7">Dephospho-CoA pyrophosphorylase</fullName>
    </alternativeName>
    <alternativeName>
        <fullName evidence="7">Pantetheine-phosphate adenylyltransferase</fullName>
        <shortName evidence="7">PPAT</shortName>
    </alternativeName>
</protein>
<dbReference type="AlphaFoldDB" id="Q12UG9"/>
<gene>
    <name evidence="7" type="primary">coaD</name>
    <name evidence="9" type="ordered locus">Mbur_2031</name>
</gene>
<organism evidence="9 10">
    <name type="scientific">Methanococcoides burtonii (strain DSM 6242 / NBRC 107633 / OCM 468 / ACE-M)</name>
    <dbReference type="NCBI Taxonomy" id="259564"/>
    <lineage>
        <taxon>Archaea</taxon>
        <taxon>Methanobacteriati</taxon>
        <taxon>Methanobacteriota</taxon>
        <taxon>Stenosarchaea group</taxon>
        <taxon>Methanomicrobia</taxon>
        <taxon>Methanosarcinales</taxon>
        <taxon>Methanosarcinaceae</taxon>
        <taxon>Methanococcoides</taxon>
    </lineage>
</organism>
<dbReference type="HAMAP" id="MF_00647">
    <property type="entry name" value="PPAT_arch"/>
    <property type="match status" value="1"/>
</dbReference>
<evidence type="ECO:0000256" key="4">
    <source>
        <dbReference type="ARBA" id="ARBA00022741"/>
    </source>
</evidence>
<dbReference type="InterPro" id="IPR014729">
    <property type="entry name" value="Rossmann-like_a/b/a_fold"/>
</dbReference>
<accession>Q12UG9</accession>
<comment type="catalytic activity">
    <reaction evidence="7">
        <text>(R)-4'-phosphopantetheine + ATP + H(+) = 3'-dephospho-CoA + diphosphate</text>
        <dbReference type="Rhea" id="RHEA:19801"/>
        <dbReference type="ChEBI" id="CHEBI:15378"/>
        <dbReference type="ChEBI" id="CHEBI:30616"/>
        <dbReference type="ChEBI" id="CHEBI:33019"/>
        <dbReference type="ChEBI" id="CHEBI:57328"/>
        <dbReference type="ChEBI" id="CHEBI:61723"/>
        <dbReference type="EC" id="2.7.7.3"/>
    </reaction>
</comment>
<dbReference type="UniPathway" id="UPA00241"/>
<dbReference type="Proteomes" id="UP000001979">
    <property type="component" value="Chromosome"/>
</dbReference>
<dbReference type="InterPro" id="IPR004821">
    <property type="entry name" value="Cyt_trans-like"/>
</dbReference>